<dbReference type="EMBL" id="JBBIAA010000029">
    <property type="protein sequence ID" value="MEJ5946659.1"/>
    <property type="molecule type" value="Genomic_DNA"/>
</dbReference>
<feature type="compositionally biased region" description="Basic and acidic residues" evidence="1">
    <location>
        <begin position="174"/>
        <end position="184"/>
    </location>
</feature>
<sequence>PRPPTAAPTPGPTTPGPAASNASSYDQDHRRDEPARPRPDCPVTTAGGGPYTLTTALQRFLRARQSTCTHPGCRVPATRCDLDHTQPHATCGPTCPCNLHPLCRRHPLAKHHHGWTPRPATTDPRDTRTTWTSPLGQTTTTHPERLLPAPTTDTPRPTHSPSSPGGSGSPGSDDEPRYPDHDTAATDTTWTRQTTARHETPPDTPHRPHVHDQRPHPDKHEHPTDDHDDHPPDSWRDDRPPPF</sequence>
<organism evidence="2 3">
    <name type="scientific">Pseudokineococcus basanitobsidens</name>
    <dbReference type="NCBI Taxonomy" id="1926649"/>
    <lineage>
        <taxon>Bacteria</taxon>
        <taxon>Bacillati</taxon>
        <taxon>Actinomycetota</taxon>
        <taxon>Actinomycetes</taxon>
        <taxon>Kineosporiales</taxon>
        <taxon>Kineosporiaceae</taxon>
        <taxon>Pseudokineococcus</taxon>
    </lineage>
</organism>
<keyword evidence="2" id="KW-0255">Endonuclease</keyword>
<accession>A0ABU8RNL9</accession>
<feature type="compositionally biased region" description="Low complexity" evidence="1">
    <location>
        <begin position="185"/>
        <end position="194"/>
    </location>
</feature>
<dbReference type="CDD" id="cd00085">
    <property type="entry name" value="HNHc"/>
    <property type="match status" value="1"/>
</dbReference>
<proteinExistence type="predicted"/>
<feature type="region of interest" description="Disordered" evidence="1">
    <location>
        <begin position="110"/>
        <end position="243"/>
    </location>
</feature>
<evidence type="ECO:0000313" key="3">
    <source>
        <dbReference type="Proteomes" id="UP001387100"/>
    </source>
</evidence>
<dbReference type="GO" id="GO:0004519">
    <property type="term" value="F:endonuclease activity"/>
    <property type="evidence" value="ECO:0007669"/>
    <property type="project" value="UniProtKB-KW"/>
</dbReference>
<name>A0ABU8RNL9_9ACTN</name>
<feature type="compositionally biased region" description="Low complexity" evidence="1">
    <location>
        <begin position="150"/>
        <end position="164"/>
    </location>
</feature>
<feature type="compositionally biased region" description="Pro residues" evidence="1">
    <location>
        <begin position="1"/>
        <end position="15"/>
    </location>
</feature>
<keyword evidence="2" id="KW-0378">Hydrolase</keyword>
<feature type="region of interest" description="Disordered" evidence="1">
    <location>
        <begin position="1"/>
        <end position="50"/>
    </location>
</feature>
<dbReference type="InterPro" id="IPR003615">
    <property type="entry name" value="HNH_nuc"/>
</dbReference>
<feature type="compositionally biased region" description="Basic and acidic residues" evidence="1">
    <location>
        <begin position="196"/>
        <end position="243"/>
    </location>
</feature>
<evidence type="ECO:0000256" key="1">
    <source>
        <dbReference type="SAM" id="MobiDB-lite"/>
    </source>
</evidence>
<feature type="non-terminal residue" evidence="2">
    <location>
        <position position="1"/>
    </location>
</feature>
<keyword evidence="3" id="KW-1185">Reference proteome</keyword>
<feature type="compositionally biased region" description="Basic and acidic residues" evidence="1">
    <location>
        <begin position="26"/>
        <end position="39"/>
    </location>
</feature>
<keyword evidence="2" id="KW-0540">Nuclease</keyword>
<comment type="caution">
    <text evidence="2">The sequence shown here is derived from an EMBL/GenBank/DDBJ whole genome shotgun (WGS) entry which is preliminary data.</text>
</comment>
<protein>
    <submittedName>
        <fullName evidence="2">HNH endonuclease signature motif containing protein</fullName>
    </submittedName>
</protein>
<reference evidence="2 3" key="1">
    <citation type="journal article" date="2017" name="Int. J. Syst. Evol. Microbiol.">
        <title>Pseudokineococcus basanitobsidens sp. nov., isolated from volcanic rock.</title>
        <authorList>
            <person name="Lee D.W."/>
            <person name="Park M.Y."/>
            <person name="Kim J.J."/>
            <person name="Kim B.S."/>
        </authorList>
    </citation>
    <scope>NUCLEOTIDE SEQUENCE [LARGE SCALE GENOMIC DNA]</scope>
    <source>
        <strain evidence="2 3">DSM 103726</strain>
    </source>
</reference>
<gene>
    <name evidence="2" type="ORF">WDZ17_15275</name>
</gene>
<evidence type="ECO:0000313" key="2">
    <source>
        <dbReference type="EMBL" id="MEJ5946659.1"/>
    </source>
</evidence>
<dbReference type="Proteomes" id="UP001387100">
    <property type="component" value="Unassembled WGS sequence"/>
</dbReference>